<sequence>MATAASNGSDPLLEVASDPSRGRYYVARRGIAEAEVLLRVRPDVWAPAWPGDGEAAASLSKRESAVIVCDAGFSGAAQQALGILAAGWLLLAVLRCCDDNATRRAAEQQALLRRVAAKLSSALHAAGETARTTDQLARLIGVLRAAHAVGAASGWSLQRSAPCVGVVAVLRGEALYISYPRYERRRLLQRHKSFTCDCARCGADLSRSEEWESSLRCWCGRGWMQPESAAESLSRVLAWDADLRGKLAAASEGGATAEVEAARLRLVQLASSDADRCRRAEQALSVAARVCGKYDEQLGDLYCTLSARRGL</sequence>
<dbReference type="RefSeq" id="XP_005787053.1">
    <property type="nucleotide sequence ID" value="XM_005786996.1"/>
</dbReference>
<reference evidence="2" key="1">
    <citation type="journal article" date="2013" name="Nature">
        <title>Pan genome of the phytoplankton Emiliania underpins its global distribution.</title>
        <authorList>
            <person name="Read B.A."/>
            <person name="Kegel J."/>
            <person name="Klute M.J."/>
            <person name="Kuo A."/>
            <person name="Lefebvre S.C."/>
            <person name="Maumus F."/>
            <person name="Mayer C."/>
            <person name="Miller J."/>
            <person name="Monier A."/>
            <person name="Salamov A."/>
            <person name="Young J."/>
            <person name="Aguilar M."/>
            <person name="Claverie J.M."/>
            <person name="Frickenhaus S."/>
            <person name="Gonzalez K."/>
            <person name="Herman E.K."/>
            <person name="Lin Y.C."/>
            <person name="Napier J."/>
            <person name="Ogata H."/>
            <person name="Sarno A.F."/>
            <person name="Shmutz J."/>
            <person name="Schroeder D."/>
            <person name="de Vargas C."/>
            <person name="Verret F."/>
            <person name="von Dassow P."/>
            <person name="Valentin K."/>
            <person name="Van de Peer Y."/>
            <person name="Wheeler G."/>
            <person name="Dacks J.B."/>
            <person name="Delwiche C.F."/>
            <person name="Dyhrman S.T."/>
            <person name="Glockner G."/>
            <person name="John U."/>
            <person name="Richards T."/>
            <person name="Worden A.Z."/>
            <person name="Zhang X."/>
            <person name="Grigoriev I.V."/>
            <person name="Allen A.E."/>
            <person name="Bidle K."/>
            <person name="Borodovsky M."/>
            <person name="Bowler C."/>
            <person name="Brownlee C."/>
            <person name="Cock J.M."/>
            <person name="Elias M."/>
            <person name="Gladyshev V.N."/>
            <person name="Groth M."/>
            <person name="Guda C."/>
            <person name="Hadaegh A."/>
            <person name="Iglesias-Rodriguez M.D."/>
            <person name="Jenkins J."/>
            <person name="Jones B.M."/>
            <person name="Lawson T."/>
            <person name="Leese F."/>
            <person name="Lindquist E."/>
            <person name="Lobanov A."/>
            <person name="Lomsadze A."/>
            <person name="Malik S.B."/>
            <person name="Marsh M.E."/>
            <person name="Mackinder L."/>
            <person name="Mock T."/>
            <person name="Mueller-Roeber B."/>
            <person name="Pagarete A."/>
            <person name="Parker M."/>
            <person name="Probert I."/>
            <person name="Quesneville H."/>
            <person name="Raines C."/>
            <person name="Rensing S.A."/>
            <person name="Riano-Pachon D.M."/>
            <person name="Richier S."/>
            <person name="Rokitta S."/>
            <person name="Shiraiwa Y."/>
            <person name="Soanes D.M."/>
            <person name="van der Giezen M."/>
            <person name="Wahlund T.M."/>
            <person name="Williams B."/>
            <person name="Wilson W."/>
            <person name="Wolfe G."/>
            <person name="Wurch L.L."/>
        </authorList>
    </citation>
    <scope>NUCLEOTIDE SEQUENCE</scope>
</reference>
<dbReference type="KEGG" id="ehx:EMIHUDRAFT_228365"/>
<accession>A0A0D3KFT9</accession>
<proteinExistence type="predicted"/>
<dbReference type="Gene3D" id="1.25.40.10">
    <property type="entry name" value="Tetratricopeptide repeat domain"/>
    <property type="match status" value="1"/>
</dbReference>
<name>A0A0D3KFT9_EMIH1</name>
<reference evidence="1" key="2">
    <citation type="submission" date="2024-10" db="UniProtKB">
        <authorList>
            <consortium name="EnsemblProtists"/>
        </authorList>
    </citation>
    <scope>IDENTIFICATION</scope>
</reference>
<evidence type="ECO:0008006" key="3">
    <source>
        <dbReference type="Google" id="ProtNLM"/>
    </source>
</evidence>
<dbReference type="PaxDb" id="2903-EOD34624"/>
<evidence type="ECO:0000313" key="1">
    <source>
        <dbReference type="EnsemblProtists" id="EOD34624"/>
    </source>
</evidence>
<evidence type="ECO:0000313" key="2">
    <source>
        <dbReference type="Proteomes" id="UP000013827"/>
    </source>
</evidence>
<dbReference type="Proteomes" id="UP000013827">
    <property type="component" value="Unassembled WGS sequence"/>
</dbReference>
<dbReference type="InterPro" id="IPR011990">
    <property type="entry name" value="TPR-like_helical_dom_sf"/>
</dbReference>
<dbReference type="EnsemblProtists" id="EOD34624">
    <property type="protein sequence ID" value="EOD34624"/>
    <property type="gene ID" value="EMIHUDRAFT_228365"/>
</dbReference>
<protein>
    <recommendedName>
        <fullName evidence="3">SET domain-containing protein</fullName>
    </recommendedName>
</protein>
<dbReference type="GeneID" id="17279894"/>
<organism evidence="1 2">
    <name type="scientific">Emiliania huxleyi (strain CCMP1516)</name>
    <dbReference type="NCBI Taxonomy" id="280463"/>
    <lineage>
        <taxon>Eukaryota</taxon>
        <taxon>Haptista</taxon>
        <taxon>Haptophyta</taxon>
        <taxon>Prymnesiophyceae</taxon>
        <taxon>Isochrysidales</taxon>
        <taxon>Noelaerhabdaceae</taxon>
        <taxon>Emiliania</taxon>
    </lineage>
</organism>
<dbReference type="AlphaFoldDB" id="A0A0D3KFT9"/>
<keyword evidence="2" id="KW-1185">Reference proteome</keyword>
<dbReference type="HOGENOM" id="CLU_077824_0_0_1"/>